<gene>
    <name evidence="9" type="ORF">DXC81_08760</name>
</gene>
<accession>A0A3E4QPQ5</accession>
<dbReference type="Gene3D" id="3.40.720.10">
    <property type="entry name" value="Alkaline Phosphatase, subunit A"/>
    <property type="match status" value="1"/>
</dbReference>
<sequence length="705" mass="77846">MGVTVQIFNLVIGVLLVICCHAFFLVRDGFPVSRDRVAAALWGLPFVALLCGFVFLDVKGWLECEWSFTPAMASLIVGGCLMTFRPHVTRYQRDLPISSALAFTIFRDVLLVLGAAVLSVVLIELPWNDEFYALPANMVLLNFAMIALGFVCLYFLGLRSGSLVALGMSFLFFVGIAQYFISQFKQSSILPSDLMALGTAMAVSDGYDFVFTDSIVSLVPWYSAAIVLLSFMVPVRPRIFGKRRYSMVIEGALGCIFCFAFAHALVTTDFVNTFGCTNSYWDPLGVYKTQGFLPSFTSLAQSLAIKDPEGYSDQKADQLEKGYASQYDATRGSSEGVRMAQEQFAGQKPAIVAIMNESYADLSVFNGLEGGYEGAAYPRTLQDGIVGGKVLSSVFGGGTCNSEFEFLTGVSMAHVGFGTYPFTSYNLSNIASLPKQLGSYGYTSTAIHPYIATNWNRDVIYGQIGFDEFIDREDFDGGEWYHAGLSDACSYAKILDILRDDSSPQFIFDVTIQNHGGYDWGNIPADQLPSYSPQGVSDTVRNALNEYVACINKSDADLAWFLNELRVIGRPVVVVFFGDHQPAFTNELNDAEFGDTDSIAGQARIYETPYFMWANYDLPSSDQVSQYMDTNICNLAGLLLEYVGVPLTEYQKSSLALQETLSYLNAFGYRSPDGQWYSLDDDESPYSDLVNDRAAIQYRNFAELI</sequence>
<dbReference type="PANTHER" id="PTHR47371">
    <property type="entry name" value="LIPOTEICHOIC ACID SYNTHASE"/>
    <property type="match status" value="1"/>
</dbReference>
<name>A0A3E4QPQ5_9ACTN</name>
<keyword evidence="4 7" id="KW-0812">Transmembrane</keyword>
<protein>
    <submittedName>
        <fullName evidence="9">Alkaline phosphatase family protein</fullName>
    </submittedName>
</protein>
<comment type="pathway">
    <text evidence="2">Cell wall biogenesis; lipoteichoic acid biosynthesis.</text>
</comment>
<feature type="transmembrane region" description="Helical" evidence="7">
    <location>
        <begin position="68"/>
        <end position="88"/>
    </location>
</feature>
<evidence type="ECO:0000259" key="8">
    <source>
        <dbReference type="Pfam" id="PF00884"/>
    </source>
</evidence>
<dbReference type="AlphaFoldDB" id="A0A3E4QPQ5"/>
<evidence type="ECO:0000256" key="1">
    <source>
        <dbReference type="ARBA" id="ARBA00004651"/>
    </source>
</evidence>
<dbReference type="CDD" id="cd16015">
    <property type="entry name" value="LTA_synthase"/>
    <property type="match status" value="1"/>
</dbReference>
<reference evidence="9 10" key="1">
    <citation type="submission" date="2018-08" db="EMBL/GenBank/DDBJ databases">
        <title>A genome reference for cultivated species of the human gut microbiota.</title>
        <authorList>
            <person name="Zou Y."/>
            <person name="Xue W."/>
            <person name="Luo G."/>
        </authorList>
    </citation>
    <scope>NUCLEOTIDE SEQUENCE [LARGE SCALE GENOMIC DNA]</scope>
    <source>
        <strain evidence="9 10">TF08-14</strain>
    </source>
</reference>
<evidence type="ECO:0000256" key="2">
    <source>
        <dbReference type="ARBA" id="ARBA00004936"/>
    </source>
</evidence>
<comment type="subcellular location">
    <subcellularLocation>
        <location evidence="1">Cell membrane</location>
        <topology evidence="1">Multi-pass membrane protein</topology>
    </subcellularLocation>
</comment>
<dbReference type="Proteomes" id="UP000260943">
    <property type="component" value="Unassembled WGS sequence"/>
</dbReference>
<keyword evidence="5 7" id="KW-1133">Transmembrane helix</keyword>
<dbReference type="EMBL" id="QSRJ01000011">
    <property type="protein sequence ID" value="RGL08201.1"/>
    <property type="molecule type" value="Genomic_DNA"/>
</dbReference>
<feature type="transmembrane region" description="Helical" evidence="7">
    <location>
        <begin position="247"/>
        <end position="266"/>
    </location>
</feature>
<dbReference type="InterPro" id="IPR000917">
    <property type="entry name" value="Sulfatase_N"/>
</dbReference>
<feature type="transmembrane region" description="Helical" evidence="7">
    <location>
        <begin position="38"/>
        <end position="56"/>
    </location>
</feature>
<feature type="transmembrane region" description="Helical" evidence="7">
    <location>
        <begin position="100"/>
        <end position="123"/>
    </location>
</feature>
<evidence type="ECO:0000256" key="6">
    <source>
        <dbReference type="ARBA" id="ARBA00023136"/>
    </source>
</evidence>
<feature type="domain" description="Sulfatase N-terminal" evidence="8">
    <location>
        <begin position="381"/>
        <end position="629"/>
    </location>
</feature>
<dbReference type="GO" id="GO:0005886">
    <property type="term" value="C:plasma membrane"/>
    <property type="evidence" value="ECO:0007669"/>
    <property type="project" value="UniProtKB-SubCell"/>
</dbReference>
<feature type="transmembrane region" description="Helical" evidence="7">
    <location>
        <begin position="6"/>
        <end position="26"/>
    </location>
</feature>
<dbReference type="PANTHER" id="PTHR47371:SF3">
    <property type="entry name" value="PHOSPHOGLYCEROL TRANSFERASE I"/>
    <property type="match status" value="1"/>
</dbReference>
<feature type="transmembrane region" description="Helical" evidence="7">
    <location>
        <begin position="135"/>
        <end position="156"/>
    </location>
</feature>
<feature type="transmembrane region" description="Helical" evidence="7">
    <location>
        <begin position="163"/>
        <end position="181"/>
    </location>
</feature>
<organism evidence="9 10">
    <name type="scientific">Collinsella tanakaei</name>
    <dbReference type="NCBI Taxonomy" id="626935"/>
    <lineage>
        <taxon>Bacteria</taxon>
        <taxon>Bacillati</taxon>
        <taxon>Actinomycetota</taxon>
        <taxon>Coriobacteriia</taxon>
        <taxon>Coriobacteriales</taxon>
        <taxon>Coriobacteriaceae</taxon>
        <taxon>Collinsella</taxon>
    </lineage>
</organism>
<evidence type="ECO:0000313" key="9">
    <source>
        <dbReference type="EMBL" id="RGL08201.1"/>
    </source>
</evidence>
<evidence type="ECO:0000256" key="7">
    <source>
        <dbReference type="SAM" id="Phobius"/>
    </source>
</evidence>
<evidence type="ECO:0000256" key="4">
    <source>
        <dbReference type="ARBA" id="ARBA00022692"/>
    </source>
</evidence>
<proteinExistence type="predicted"/>
<evidence type="ECO:0000313" key="10">
    <source>
        <dbReference type="Proteomes" id="UP000260943"/>
    </source>
</evidence>
<evidence type="ECO:0000256" key="5">
    <source>
        <dbReference type="ARBA" id="ARBA00022989"/>
    </source>
</evidence>
<dbReference type="InterPro" id="IPR050448">
    <property type="entry name" value="OpgB/LTA_synthase_biosynth"/>
</dbReference>
<dbReference type="InterPro" id="IPR017850">
    <property type="entry name" value="Alkaline_phosphatase_core_sf"/>
</dbReference>
<dbReference type="SUPFAM" id="SSF53649">
    <property type="entry name" value="Alkaline phosphatase-like"/>
    <property type="match status" value="1"/>
</dbReference>
<feature type="transmembrane region" description="Helical" evidence="7">
    <location>
        <begin position="215"/>
        <end position="235"/>
    </location>
</feature>
<dbReference type="Pfam" id="PF00884">
    <property type="entry name" value="Sulfatase"/>
    <property type="match status" value="1"/>
</dbReference>
<comment type="caution">
    <text evidence="9">The sequence shown here is derived from an EMBL/GenBank/DDBJ whole genome shotgun (WGS) entry which is preliminary data.</text>
</comment>
<keyword evidence="6 7" id="KW-0472">Membrane</keyword>
<keyword evidence="3" id="KW-1003">Cell membrane</keyword>
<evidence type="ECO:0000256" key="3">
    <source>
        <dbReference type="ARBA" id="ARBA00022475"/>
    </source>
</evidence>